<evidence type="ECO:0008006" key="4">
    <source>
        <dbReference type="Google" id="ProtNLM"/>
    </source>
</evidence>
<sequence>PTITPTATPTNTPTPTITPTQTPTSTPTHTPVPPTLTSTPTNTPTSTIAPTSTPSPTPTTELPTNTPTVIAVSPRNVDNCPDFAKGNATCDYEEENGVRTGIIDVSDFVCWRNAKVQGVVPANCAAHDVDFDGSTTVLEAADFNSDGEVTILDYVIWQLNKI</sequence>
<evidence type="ECO:0000313" key="2">
    <source>
        <dbReference type="EMBL" id="PIZ65195.1"/>
    </source>
</evidence>
<dbReference type="Proteomes" id="UP000230027">
    <property type="component" value="Unassembled WGS sequence"/>
</dbReference>
<reference evidence="3" key="1">
    <citation type="submission" date="2017-09" db="EMBL/GenBank/DDBJ databases">
        <title>Depth-based differentiation of microbial function through sediment-hosted aquifers and enrichment of novel symbionts in the deep terrestrial subsurface.</title>
        <authorList>
            <person name="Probst A.J."/>
            <person name="Ladd B."/>
            <person name="Jarett J.K."/>
            <person name="Geller-Mcgrath D.E."/>
            <person name="Sieber C.M.K."/>
            <person name="Emerson J.B."/>
            <person name="Anantharaman K."/>
            <person name="Thomas B.C."/>
            <person name="Malmstrom R."/>
            <person name="Stieglmeier M."/>
            <person name="Klingl A."/>
            <person name="Woyke T."/>
            <person name="Ryan C.M."/>
            <person name="Banfield J.F."/>
        </authorList>
    </citation>
    <scope>NUCLEOTIDE SEQUENCE [LARGE SCALE GENOMIC DNA]</scope>
</reference>
<evidence type="ECO:0000313" key="3">
    <source>
        <dbReference type="Proteomes" id="UP000230027"/>
    </source>
</evidence>
<dbReference type="AlphaFoldDB" id="A0A2M7U3Q7"/>
<gene>
    <name evidence="2" type="ORF">COY14_02840</name>
</gene>
<organism evidence="2 3">
    <name type="scientific">Candidatus Roizmanbacteria bacterium CG_4_10_14_0_2_um_filter_36_9</name>
    <dbReference type="NCBI Taxonomy" id="1974823"/>
    <lineage>
        <taxon>Bacteria</taxon>
        <taxon>Candidatus Roizmaniibacteriota</taxon>
    </lineage>
</organism>
<comment type="caution">
    <text evidence="2">The sequence shown here is derived from an EMBL/GenBank/DDBJ whole genome shotgun (WGS) entry which is preliminary data.</text>
</comment>
<evidence type="ECO:0000256" key="1">
    <source>
        <dbReference type="SAM" id="MobiDB-lite"/>
    </source>
</evidence>
<proteinExistence type="predicted"/>
<accession>A0A2M7U3Q7</accession>
<protein>
    <recommendedName>
        <fullName evidence="4">Dockerin domain-containing protein</fullName>
    </recommendedName>
</protein>
<feature type="region of interest" description="Disordered" evidence="1">
    <location>
        <begin position="1"/>
        <end position="73"/>
    </location>
</feature>
<feature type="compositionally biased region" description="Low complexity" evidence="1">
    <location>
        <begin position="1"/>
        <end position="68"/>
    </location>
</feature>
<name>A0A2M7U3Q7_9BACT</name>
<feature type="non-terminal residue" evidence="2">
    <location>
        <position position="1"/>
    </location>
</feature>
<dbReference type="EMBL" id="PFOD01000056">
    <property type="protein sequence ID" value="PIZ65195.1"/>
    <property type="molecule type" value="Genomic_DNA"/>
</dbReference>